<keyword evidence="3" id="KW-1185">Reference proteome</keyword>
<dbReference type="EMBL" id="CP020715">
    <property type="protein sequence ID" value="ARJ05781.1"/>
    <property type="molecule type" value="Genomic_DNA"/>
</dbReference>
<gene>
    <name evidence="2" type="ORF">B5808_11520</name>
</gene>
<keyword evidence="1" id="KW-0812">Transmembrane</keyword>
<dbReference type="AlphaFoldDB" id="A0A1X9LP96"/>
<name>A0A1X9LP96_9MICO</name>
<reference evidence="2 3" key="1">
    <citation type="submission" date="2017-04" db="EMBL/GenBank/DDBJ databases">
        <authorList>
            <person name="Afonso C.L."/>
            <person name="Miller P.J."/>
            <person name="Scott M.A."/>
            <person name="Spackman E."/>
            <person name="Goraichik I."/>
            <person name="Dimitrov K.M."/>
            <person name="Suarez D.L."/>
            <person name="Swayne D.E."/>
        </authorList>
    </citation>
    <scope>NUCLEOTIDE SEQUENCE [LARGE SCALE GENOMIC DNA]</scope>
    <source>
        <strain evidence="3">XA(T)</strain>
    </source>
</reference>
<dbReference type="KEGG" id="cphy:B5808_11520"/>
<sequence length="73" mass="7883">MGGVEDEEYDDGTAAELRHPWLMWAQLALTLLLVVSIAVLLFLPDVTAGAAVVLPLFALLTASSIYGVTLKRR</sequence>
<protein>
    <submittedName>
        <fullName evidence="2">Uncharacterized protein</fullName>
    </submittedName>
</protein>
<organism evidence="2 3">
    <name type="scientific">Cnuibacter physcomitrellae</name>
    <dbReference type="NCBI Taxonomy" id="1619308"/>
    <lineage>
        <taxon>Bacteria</taxon>
        <taxon>Bacillati</taxon>
        <taxon>Actinomycetota</taxon>
        <taxon>Actinomycetes</taxon>
        <taxon>Micrococcales</taxon>
        <taxon>Microbacteriaceae</taxon>
        <taxon>Cnuibacter</taxon>
    </lineage>
</organism>
<keyword evidence="1" id="KW-0472">Membrane</keyword>
<evidence type="ECO:0000313" key="2">
    <source>
        <dbReference type="EMBL" id="ARJ05781.1"/>
    </source>
</evidence>
<dbReference type="Proteomes" id="UP000192775">
    <property type="component" value="Chromosome"/>
</dbReference>
<evidence type="ECO:0000256" key="1">
    <source>
        <dbReference type="SAM" id="Phobius"/>
    </source>
</evidence>
<proteinExistence type="predicted"/>
<accession>A0A1X9LP96</accession>
<keyword evidence="1" id="KW-1133">Transmembrane helix</keyword>
<feature type="transmembrane region" description="Helical" evidence="1">
    <location>
        <begin position="49"/>
        <end position="68"/>
    </location>
</feature>
<feature type="transmembrane region" description="Helical" evidence="1">
    <location>
        <begin position="21"/>
        <end position="43"/>
    </location>
</feature>
<evidence type="ECO:0000313" key="3">
    <source>
        <dbReference type="Proteomes" id="UP000192775"/>
    </source>
</evidence>